<dbReference type="EMBL" id="AGNL01008490">
    <property type="protein sequence ID" value="EJK70467.1"/>
    <property type="molecule type" value="Genomic_DNA"/>
</dbReference>
<gene>
    <name evidence="2" type="ORF">THAOC_08172</name>
</gene>
<comment type="caution">
    <text evidence="2">The sequence shown here is derived from an EMBL/GenBank/DDBJ whole genome shotgun (WGS) entry which is preliminary data.</text>
</comment>
<evidence type="ECO:0000313" key="3">
    <source>
        <dbReference type="Proteomes" id="UP000266841"/>
    </source>
</evidence>
<reference evidence="2 3" key="1">
    <citation type="journal article" date="2012" name="Genome Biol.">
        <title>Genome and low-iron response of an oceanic diatom adapted to chronic iron limitation.</title>
        <authorList>
            <person name="Lommer M."/>
            <person name="Specht M."/>
            <person name="Roy A.S."/>
            <person name="Kraemer L."/>
            <person name="Andreson R."/>
            <person name="Gutowska M.A."/>
            <person name="Wolf J."/>
            <person name="Bergner S.V."/>
            <person name="Schilhabel M.B."/>
            <person name="Klostermeier U.C."/>
            <person name="Beiko R.G."/>
            <person name="Rosenstiel P."/>
            <person name="Hippler M."/>
            <person name="Laroche J."/>
        </authorList>
    </citation>
    <scope>NUCLEOTIDE SEQUENCE [LARGE SCALE GENOMIC DNA]</scope>
    <source>
        <strain evidence="2 3">CCMP1005</strain>
    </source>
</reference>
<accession>K0TIS4</accession>
<evidence type="ECO:0000256" key="1">
    <source>
        <dbReference type="SAM" id="MobiDB-lite"/>
    </source>
</evidence>
<dbReference type="OrthoDB" id="619536at2759"/>
<dbReference type="AlphaFoldDB" id="K0TIS4"/>
<name>K0TIS4_THAOC</name>
<proteinExistence type="predicted"/>
<protein>
    <submittedName>
        <fullName evidence="2">Uncharacterized protein</fullName>
    </submittedName>
</protein>
<evidence type="ECO:0000313" key="2">
    <source>
        <dbReference type="EMBL" id="EJK70467.1"/>
    </source>
</evidence>
<dbReference type="Proteomes" id="UP000266841">
    <property type="component" value="Unassembled WGS sequence"/>
</dbReference>
<organism evidence="2 3">
    <name type="scientific">Thalassiosira oceanica</name>
    <name type="common">Marine diatom</name>
    <dbReference type="NCBI Taxonomy" id="159749"/>
    <lineage>
        <taxon>Eukaryota</taxon>
        <taxon>Sar</taxon>
        <taxon>Stramenopiles</taxon>
        <taxon>Ochrophyta</taxon>
        <taxon>Bacillariophyta</taxon>
        <taxon>Coscinodiscophyceae</taxon>
        <taxon>Thalassiosirophycidae</taxon>
        <taxon>Thalassiosirales</taxon>
        <taxon>Thalassiosiraceae</taxon>
        <taxon>Thalassiosira</taxon>
    </lineage>
</organism>
<feature type="non-terminal residue" evidence="2">
    <location>
        <position position="77"/>
    </location>
</feature>
<keyword evidence="3" id="KW-1185">Reference proteome</keyword>
<feature type="compositionally biased region" description="Polar residues" evidence="1">
    <location>
        <begin position="7"/>
        <end position="18"/>
    </location>
</feature>
<feature type="region of interest" description="Disordered" evidence="1">
    <location>
        <begin position="1"/>
        <end position="21"/>
    </location>
</feature>
<sequence length="77" mass="8659">MRLRPTDQPTDRLTNQPTTDDKKMLGENILIRKKSLMAMCDELADHHTGRCLPLLSNLHSFTPYCDIGPASEDISCS</sequence>